<evidence type="ECO:0000313" key="2">
    <source>
        <dbReference type="Proteomes" id="UP000193144"/>
    </source>
</evidence>
<dbReference type="EMBL" id="MCFA01000140">
    <property type="protein sequence ID" value="ORY03997.1"/>
    <property type="molecule type" value="Genomic_DNA"/>
</dbReference>
<keyword evidence="2" id="KW-1185">Reference proteome</keyword>
<gene>
    <name evidence="1" type="ORF">BCR34DRAFT_63058</name>
</gene>
<organism evidence="1 2">
    <name type="scientific">Clohesyomyces aquaticus</name>
    <dbReference type="NCBI Taxonomy" id="1231657"/>
    <lineage>
        <taxon>Eukaryota</taxon>
        <taxon>Fungi</taxon>
        <taxon>Dikarya</taxon>
        <taxon>Ascomycota</taxon>
        <taxon>Pezizomycotina</taxon>
        <taxon>Dothideomycetes</taxon>
        <taxon>Pleosporomycetidae</taxon>
        <taxon>Pleosporales</taxon>
        <taxon>Lindgomycetaceae</taxon>
        <taxon>Clohesyomyces</taxon>
    </lineage>
</organism>
<proteinExistence type="predicted"/>
<protein>
    <submittedName>
        <fullName evidence="1">Uncharacterized protein</fullName>
    </submittedName>
</protein>
<evidence type="ECO:0000313" key="1">
    <source>
        <dbReference type="EMBL" id="ORY03997.1"/>
    </source>
</evidence>
<comment type="caution">
    <text evidence="1">The sequence shown here is derived from an EMBL/GenBank/DDBJ whole genome shotgun (WGS) entry which is preliminary data.</text>
</comment>
<dbReference type="Proteomes" id="UP000193144">
    <property type="component" value="Unassembled WGS sequence"/>
</dbReference>
<reference evidence="1 2" key="1">
    <citation type="submission" date="2016-07" db="EMBL/GenBank/DDBJ databases">
        <title>Pervasive Adenine N6-methylation of Active Genes in Fungi.</title>
        <authorList>
            <consortium name="DOE Joint Genome Institute"/>
            <person name="Mondo S.J."/>
            <person name="Dannebaum R.O."/>
            <person name="Kuo R.C."/>
            <person name="Labutti K."/>
            <person name="Haridas S."/>
            <person name="Kuo A."/>
            <person name="Salamov A."/>
            <person name="Ahrendt S.R."/>
            <person name="Lipzen A."/>
            <person name="Sullivan W."/>
            <person name="Andreopoulos W.B."/>
            <person name="Clum A."/>
            <person name="Lindquist E."/>
            <person name="Daum C."/>
            <person name="Ramamoorthy G.K."/>
            <person name="Gryganskyi A."/>
            <person name="Culley D."/>
            <person name="Magnuson J.K."/>
            <person name="James T.Y."/>
            <person name="O'Malley M.A."/>
            <person name="Stajich J.E."/>
            <person name="Spatafora J.W."/>
            <person name="Visel A."/>
            <person name="Grigoriev I.V."/>
        </authorList>
    </citation>
    <scope>NUCLEOTIDE SEQUENCE [LARGE SCALE GENOMIC DNA]</scope>
    <source>
        <strain evidence="1 2">CBS 115471</strain>
    </source>
</reference>
<dbReference type="AlphaFoldDB" id="A0A1Y1Z247"/>
<accession>A0A1Y1Z247</accession>
<name>A0A1Y1Z247_9PLEO</name>
<sequence length="171" mass="18287">MAKCRLKAIPTSRHASNSGQHCHASPDALRLCRRVKSRLAGSSHMANLPRVAPLTAPSRISSYCLCFIDGCPSAHTQFSLPLLSLLIASGRPRALYIARPPWHLALPGSVKLGGVSLDRCLEGLPLCCGQLVGSKTSRRSAAFLSPPPGSALRLLHTRCETSSLKQPPTTF</sequence>